<keyword evidence="1" id="KW-0732">Signal</keyword>
<dbReference type="Proteomes" id="UP001372338">
    <property type="component" value="Unassembled WGS sequence"/>
</dbReference>
<dbReference type="EMBL" id="JAYWIO010000003">
    <property type="protein sequence ID" value="KAK7277235.1"/>
    <property type="molecule type" value="Genomic_DNA"/>
</dbReference>
<comment type="caution">
    <text evidence="3">The sequence shown here is derived from an EMBL/GenBank/DDBJ whole genome shotgun (WGS) entry which is preliminary data.</text>
</comment>
<evidence type="ECO:0000256" key="1">
    <source>
        <dbReference type="SAM" id="SignalP"/>
    </source>
</evidence>
<feature type="chain" id="PRO_5042828573" description="AB hydrolase-1 domain-containing protein" evidence="1">
    <location>
        <begin position="24"/>
        <end position="350"/>
    </location>
</feature>
<protein>
    <recommendedName>
        <fullName evidence="2">AB hydrolase-1 domain-containing protein</fullName>
    </recommendedName>
</protein>
<dbReference type="PANTHER" id="PTHR45763">
    <property type="entry name" value="HYDROLASE, ALPHA/BETA FOLD FAMILY PROTEIN, EXPRESSED-RELATED"/>
    <property type="match status" value="1"/>
</dbReference>
<dbReference type="Gene3D" id="3.40.50.1820">
    <property type="entry name" value="alpha/beta hydrolase"/>
    <property type="match status" value="1"/>
</dbReference>
<organism evidence="3 4">
    <name type="scientific">Crotalaria pallida</name>
    <name type="common">Smooth rattlebox</name>
    <name type="synonym">Crotalaria striata</name>
    <dbReference type="NCBI Taxonomy" id="3830"/>
    <lineage>
        <taxon>Eukaryota</taxon>
        <taxon>Viridiplantae</taxon>
        <taxon>Streptophyta</taxon>
        <taxon>Embryophyta</taxon>
        <taxon>Tracheophyta</taxon>
        <taxon>Spermatophyta</taxon>
        <taxon>Magnoliopsida</taxon>
        <taxon>eudicotyledons</taxon>
        <taxon>Gunneridae</taxon>
        <taxon>Pentapetalae</taxon>
        <taxon>rosids</taxon>
        <taxon>fabids</taxon>
        <taxon>Fabales</taxon>
        <taxon>Fabaceae</taxon>
        <taxon>Papilionoideae</taxon>
        <taxon>50 kb inversion clade</taxon>
        <taxon>genistoids sensu lato</taxon>
        <taxon>core genistoids</taxon>
        <taxon>Crotalarieae</taxon>
        <taxon>Crotalaria</taxon>
    </lineage>
</organism>
<proteinExistence type="predicted"/>
<dbReference type="Pfam" id="PF12697">
    <property type="entry name" value="Abhydrolase_6"/>
    <property type="match status" value="1"/>
</dbReference>
<dbReference type="SUPFAM" id="SSF53474">
    <property type="entry name" value="alpha/beta-Hydrolases"/>
    <property type="match status" value="1"/>
</dbReference>
<evidence type="ECO:0000259" key="2">
    <source>
        <dbReference type="Pfam" id="PF12697"/>
    </source>
</evidence>
<accession>A0AAN9FJS8</accession>
<reference evidence="3 4" key="1">
    <citation type="submission" date="2024-01" db="EMBL/GenBank/DDBJ databases">
        <title>The genomes of 5 underutilized Papilionoideae crops provide insights into root nodulation and disease resistanc.</title>
        <authorList>
            <person name="Yuan L."/>
        </authorList>
    </citation>
    <scope>NUCLEOTIDE SEQUENCE [LARGE SCALE GENOMIC DNA]</scope>
    <source>
        <strain evidence="3">ZHUSHIDOU_FW_LH</strain>
        <tissue evidence="3">Leaf</tissue>
    </source>
</reference>
<feature type="domain" description="AB hydrolase-1" evidence="2">
    <location>
        <begin position="72"/>
        <end position="334"/>
    </location>
</feature>
<dbReference type="PANTHER" id="PTHR45763:SF61">
    <property type="entry name" value="AB HYDROLASE-1 DOMAIN-CONTAINING PROTEIN"/>
    <property type="match status" value="1"/>
</dbReference>
<keyword evidence="4" id="KW-1185">Reference proteome</keyword>
<evidence type="ECO:0000313" key="3">
    <source>
        <dbReference type="EMBL" id="KAK7277235.1"/>
    </source>
</evidence>
<sequence>MGLEAEMLTKIAAILLVGFVALAYEAIKPPPPRTCGSPGGPPITGPRIQLRDGRHLAYKEYGVPKEIANKKIVFIHGFGNCRHDAQIATSLPQGLIEELGAYVVSFDRPGYGESDPDPRRSAKSLALDVEDLADKLGLGSKFYVIGYSMGGQAVWGCLKYIPQRLAGATLLTPVANYWWPGFPSNLTTKAYNRQPKQDQWAVRVAHYLPWLTYWWFTQRWFPTSSVIERNPAIFSTLDLQILSKMANKRDLQSYVRQQSVSESICRDANVGFGTWDFDPLDLDNPFPNNEGQVHLWQGDDDQLVPAMLQRYIAQKLSWIQYHEVPGAGHLFPYIQEVSADIMKTQLLDEN</sequence>
<evidence type="ECO:0000313" key="4">
    <source>
        <dbReference type="Proteomes" id="UP001372338"/>
    </source>
</evidence>
<dbReference type="FunFam" id="3.40.50.1820:FF:000270">
    <property type="entry name" value="Alpha/beta-Hydrolases superfamily protein"/>
    <property type="match status" value="1"/>
</dbReference>
<dbReference type="InterPro" id="IPR029058">
    <property type="entry name" value="AB_hydrolase_fold"/>
</dbReference>
<feature type="signal peptide" evidence="1">
    <location>
        <begin position="1"/>
        <end position="23"/>
    </location>
</feature>
<dbReference type="AlphaFoldDB" id="A0AAN9FJS8"/>
<dbReference type="InterPro" id="IPR000073">
    <property type="entry name" value="AB_hydrolase_1"/>
</dbReference>
<name>A0AAN9FJS8_CROPI</name>
<gene>
    <name evidence="3" type="ORF">RIF29_18386</name>
</gene>